<evidence type="ECO:0000313" key="3">
    <source>
        <dbReference type="EMBL" id="NDV37611.1"/>
    </source>
</evidence>
<dbReference type="InterPro" id="IPR037047">
    <property type="entry name" value="PITH_dom_sf"/>
</dbReference>
<dbReference type="GO" id="GO:0005737">
    <property type="term" value="C:cytoplasm"/>
    <property type="evidence" value="ECO:0007669"/>
    <property type="project" value="UniProtKB-ARBA"/>
</dbReference>
<evidence type="ECO:0000259" key="2">
    <source>
        <dbReference type="PROSITE" id="PS51532"/>
    </source>
</evidence>
<dbReference type="PROSITE" id="PS51532">
    <property type="entry name" value="PITH"/>
    <property type="match status" value="1"/>
</dbReference>
<protein>
    <recommendedName>
        <fullName evidence="2">PITH domain-containing protein</fullName>
    </recommendedName>
</protein>
<dbReference type="AlphaFoldDB" id="A0A6B2LLG2"/>
<dbReference type="PANTHER" id="PTHR12175:SF5">
    <property type="entry name" value="OS03G0795500 PROTEIN"/>
    <property type="match status" value="1"/>
</dbReference>
<dbReference type="InterPro" id="IPR010400">
    <property type="entry name" value="PITH_dom"/>
</dbReference>
<feature type="domain" description="PITH" evidence="2">
    <location>
        <begin position="1"/>
        <end position="146"/>
    </location>
</feature>
<reference evidence="3" key="1">
    <citation type="journal article" date="2020" name="J. Eukaryot. Microbiol.">
        <title>De novo Sequencing, Assembly and Annotation of the Transcriptome for the Free-Living Testate Amoeba Arcella intermedia.</title>
        <authorList>
            <person name="Ribeiro G.M."/>
            <person name="Porfirio-Sousa A.L."/>
            <person name="Maurer-Alcala X.X."/>
            <person name="Katz L.A."/>
            <person name="Lahr D.J.G."/>
        </authorList>
    </citation>
    <scope>NUCLEOTIDE SEQUENCE</scope>
</reference>
<dbReference type="EMBL" id="GIBP01008642">
    <property type="protein sequence ID" value="NDV37611.1"/>
    <property type="molecule type" value="Transcribed_RNA"/>
</dbReference>
<dbReference type="Pfam" id="PF06201">
    <property type="entry name" value="PITH"/>
    <property type="match status" value="1"/>
</dbReference>
<comment type="similarity">
    <text evidence="1">Belongs to the PITHD1 family.</text>
</comment>
<dbReference type="InterPro" id="IPR008979">
    <property type="entry name" value="Galactose-bd-like_sf"/>
</dbReference>
<sequence length="146" mass="16874">MSLNEDIKTQASSCLNESPMHKWHSILHQDTNYLKSDCDPQLLLNLAFRSTIKIHSIRFVCSQTDFAPKTVKLYANQNYMDFNSVHDIPPSQVLSLTPKTYQPNEIVLLNSLKFTKVRTLSLFIEDNQQNRPHTILEYIQIIGKPN</sequence>
<accession>A0A6B2LLG2</accession>
<name>A0A6B2LLG2_9EUKA</name>
<dbReference type="Gene3D" id="2.60.120.470">
    <property type="entry name" value="PITH domain"/>
    <property type="match status" value="1"/>
</dbReference>
<organism evidence="3">
    <name type="scientific">Arcella intermedia</name>
    <dbReference type="NCBI Taxonomy" id="1963864"/>
    <lineage>
        <taxon>Eukaryota</taxon>
        <taxon>Amoebozoa</taxon>
        <taxon>Tubulinea</taxon>
        <taxon>Elardia</taxon>
        <taxon>Arcellinida</taxon>
        <taxon>Sphaerothecina</taxon>
        <taxon>Arcellidae</taxon>
        <taxon>Arcella</taxon>
    </lineage>
</organism>
<proteinExistence type="inferred from homology"/>
<dbReference type="PANTHER" id="PTHR12175">
    <property type="entry name" value="AD039 HT014 THIOREDOXIN FAMILY TRP26"/>
    <property type="match status" value="1"/>
</dbReference>
<dbReference type="SUPFAM" id="SSF49785">
    <property type="entry name" value="Galactose-binding domain-like"/>
    <property type="match status" value="1"/>
</dbReference>
<dbReference type="InterPro" id="IPR045099">
    <property type="entry name" value="PITH1-like"/>
</dbReference>
<evidence type="ECO:0000256" key="1">
    <source>
        <dbReference type="ARBA" id="ARBA00025788"/>
    </source>
</evidence>